<evidence type="ECO:0000256" key="9">
    <source>
        <dbReference type="ARBA" id="ARBA00029438"/>
    </source>
</evidence>
<keyword evidence="8" id="KW-0443">Lipid metabolism</keyword>
<dbReference type="InterPro" id="IPR020568">
    <property type="entry name" value="Ribosomal_Su5_D2-typ_SF"/>
</dbReference>
<evidence type="ECO:0000256" key="3">
    <source>
        <dbReference type="ARBA" id="ARBA00022679"/>
    </source>
</evidence>
<evidence type="ECO:0000259" key="10">
    <source>
        <dbReference type="Pfam" id="PF00288"/>
    </source>
</evidence>
<keyword evidence="12" id="KW-1185">Reference proteome</keyword>
<dbReference type="PRINTS" id="PR00959">
    <property type="entry name" value="MEVGALKINASE"/>
</dbReference>
<gene>
    <name evidence="11" type="ORF">CQZ99_09285</name>
</gene>
<name>A0A2S9EVL9_9PSED</name>
<evidence type="ECO:0000256" key="1">
    <source>
        <dbReference type="ARBA" id="ARBA00022490"/>
    </source>
</evidence>
<evidence type="ECO:0000256" key="4">
    <source>
        <dbReference type="ARBA" id="ARBA00022741"/>
    </source>
</evidence>
<dbReference type="SUPFAM" id="SSF55060">
    <property type="entry name" value="GHMP Kinase, C-terminal domain"/>
    <property type="match status" value="1"/>
</dbReference>
<evidence type="ECO:0000256" key="8">
    <source>
        <dbReference type="ARBA" id="ARBA00023098"/>
    </source>
</evidence>
<dbReference type="Pfam" id="PF00288">
    <property type="entry name" value="GHMP_kinases_N"/>
    <property type="match status" value="1"/>
</dbReference>
<keyword evidence="3" id="KW-0808">Transferase</keyword>
<evidence type="ECO:0000256" key="6">
    <source>
        <dbReference type="ARBA" id="ARBA00022840"/>
    </source>
</evidence>
<dbReference type="InterPro" id="IPR036554">
    <property type="entry name" value="GHMP_kinase_C_sf"/>
</dbReference>
<dbReference type="Gene3D" id="3.30.230.10">
    <property type="match status" value="1"/>
</dbReference>
<keyword evidence="4" id="KW-0547">Nucleotide-binding</keyword>
<dbReference type="GO" id="GO:0005829">
    <property type="term" value="C:cytosol"/>
    <property type="evidence" value="ECO:0007669"/>
    <property type="project" value="TreeGrafter"/>
</dbReference>
<evidence type="ECO:0000313" key="11">
    <source>
        <dbReference type="EMBL" id="PRC20165.1"/>
    </source>
</evidence>
<dbReference type="InterPro" id="IPR014721">
    <property type="entry name" value="Ribsml_uS5_D2-typ_fold_subgr"/>
</dbReference>
<dbReference type="AlphaFoldDB" id="A0A2S9EVL9"/>
<dbReference type="EMBL" id="PCQL01000007">
    <property type="protein sequence ID" value="PRC20165.1"/>
    <property type="molecule type" value="Genomic_DNA"/>
</dbReference>
<evidence type="ECO:0000256" key="2">
    <source>
        <dbReference type="ARBA" id="ARBA00022516"/>
    </source>
</evidence>
<dbReference type="SUPFAM" id="SSF54211">
    <property type="entry name" value="Ribosomal protein S5 domain 2-like"/>
    <property type="match status" value="1"/>
</dbReference>
<comment type="caution">
    <text evidence="11">The sequence shown here is derived from an EMBL/GenBank/DDBJ whole genome shotgun (WGS) entry which is preliminary data.</text>
</comment>
<reference evidence="11 12" key="1">
    <citation type="submission" date="2017-09" db="EMBL/GenBank/DDBJ databases">
        <title>Genomic, metabolic, and phenotypic characteristics of bacterial isolates from the natural microbiome of the model nematode Caenorhabditis elegans.</title>
        <authorList>
            <person name="Zimmermann J."/>
            <person name="Obeng N."/>
            <person name="Yang W."/>
            <person name="Obeng O."/>
            <person name="Kissoyan K."/>
            <person name="Pees B."/>
            <person name="Dirksen P."/>
            <person name="Hoppner M."/>
            <person name="Franke A."/>
            <person name="Rosenstiel P."/>
            <person name="Leippe M."/>
            <person name="Dierking K."/>
            <person name="Kaleta C."/>
            <person name="Schulenburg H."/>
        </authorList>
    </citation>
    <scope>NUCLEOTIDE SEQUENCE [LARGE SCALE GENOMIC DNA]</scope>
    <source>
        <strain evidence="11 12">MYb117</strain>
    </source>
</reference>
<evidence type="ECO:0000256" key="7">
    <source>
        <dbReference type="ARBA" id="ARBA00022842"/>
    </source>
</evidence>
<dbReference type="Proteomes" id="UP000238045">
    <property type="component" value="Unassembled WGS sequence"/>
</dbReference>
<dbReference type="InterPro" id="IPR006204">
    <property type="entry name" value="GHMP_kinase_N_dom"/>
</dbReference>
<organism evidence="11 12">
    <name type="scientific">Pseudomonas poae</name>
    <dbReference type="NCBI Taxonomy" id="200451"/>
    <lineage>
        <taxon>Bacteria</taxon>
        <taxon>Pseudomonadati</taxon>
        <taxon>Pseudomonadota</taxon>
        <taxon>Gammaproteobacteria</taxon>
        <taxon>Pseudomonadales</taxon>
        <taxon>Pseudomonadaceae</taxon>
        <taxon>Pseudomonas</taxon>
    </lineage>
</organism>
<comment type="pathway">
    <text evidence="9">Isoprenoid biosynthesis; isopentenyl diphosphate biosynthesis via mevalonate pathway; isopentenyl diphosphate from (R)-mevalonate: step 1/3.</text>
</comment>
<evidence type="ECO:0000256" key="5">
    <source>
        <dbReference type="ARBA" id="ARBA00022777"/>
    </source>
</evidence>
<proteinExistence type="predicted"/>
<dbReference type="GO" id="GO:0004496">
    <property type="term" value="F:mevalonate kinase activity"/>
    <property type="evidence" value="ECO:0007669"/>
    <property type="project" value="InterPro"/>
</dbReference>
<dbReference type="GO" id="GO:0019287">
    <property type="term" value="P:isopentenyl diphosphate biosynthetic process, mevalonate pathway"/>
    <property type="evidence" value="ECO:0007669"/>
    <property type="project" value="UniProtKB-UniPathway"/>
</dbReference>
<dbReference type="Gene3D" id="3.30.70.890">
    <property type="entry name" value="GHMP kinase, C-terminal domain"/>
    <property type="match status" value="1"/>
</dbReference>
<evidence type="ECO:0000313" key="12">
    <source>
        <dbReference type="Proteomes" id="UP000238045"/>
    </source>
</evidence>
<keyword evidence="1" id="KW-0963">Cytoplasm</keyword>
<keyword evidence="2" id="KW-0444">Lipid biosynthesis</keyword>
<protein>
    <recommendedName>
        <fullName evidence="10">GHMP kinase N-terminal domain-containing protein</fullName>
    </recommendedName>
</protein>
<keyword evidence="7" id="KW-0460">Magnesium</keyword>
<dbReference type="GO" id="GO:0005524">
    <property type="term" value="F:ATP binding"/>
    <property type="evidence" value="ECO:0007669"/>
    <property type="project" value="UniProtKB-KW"/>
</dbReference>
<accession>A0A2S9EVL9</accession>
<dbReference type="PANTHER" id="PTHR43290">
    <property type="entry name" value="MEVALONATE KINASE"/>
    <property type="match status" value="1"/>
</dbReference>
<keyword evidence="5" id="KW-0418">Kinase</keyword>
<sequence length="351" mass="37407">MIEASAAGKVILMGEHAVLHDCPALAMAIGLRCCARVSTRNDPQITARSDALGLNRTYSREALLRYTEQVRRAWARYRLKPLSQDFARVRGSDPDHLLKCALGESLHHFTEANCLGLDLSVHSDIPLNAGFGSSGALAVCIPAAIASLYGCEATRTTLHRLAMNIERYQHGQPSGIDHTTALLGSIIAFQRDHQGALQASRLPANIAALHLAGAQLYHTGSARESTGEVIVHTRARLAGRNNPLLAKMRQTTAQFSQLLHAAQADRPQLLALISDYQRALEALGVVPESVCDVVRAVERAGGAAKLCGAGALSGEGAGCLLVFPPAPAIDELAAYRRIDTPFAAHGLQVSV</sequence>
<dbReference type="RefSeq" id="WP_105696413.1">
    <property type="nucleotide sequence ID" value="NZ_CP159260.1"/>
</dbReference>
<dbReference type="PANTHER" id="PTHR43290:SF2">
    <property type="entry name" value="MEVALONATE KINASE"/>
    <property type="match status" value="1"/>
</dbReference>
<feature type="domain" description="GHMP kinase N-terminal" evidence="10">
    <location>
        <begin position="108"/>
        <end position="184"/>
    </location>
</feature>
<dbReference type="UniPathway" id="UPA00057">
    <property type="reaction ID" value="UER00098"/>
</dbReference>
<dbReference type="InterPro" id="IPR006205">
    <property type="entry name" value="Mev_gal_kin"/>
</dbReference>
<keyword evidence="6" id="KW-0067">ATP-binding</keyword>